<protein>
    <submittedName>
        <fullName evidence="2">Uncharacterized protein</fullName>
    </submittedName>
</protein>
<feature type="signal peptide" evidence="1">
    <location>
        <begin position="1"/>
        <end position="25"/>
    </location>
</feature>
<keyword evidence="1" id="KW-0732">Signal</keyword>
<accession>A0ABW3UK61</accession>
<evidence type="ECO:0000313" key="2">
    <source>
        <dbReference type="EMBL" id="MFD1220667.1"/>
    </source>
</evidence>
<comment type="caution">
    <text evidence="2">The sequence shown here is derived from an EMBL/GenBank/DDBJ whole genome shotgun (WGS) entry which is preliminary data.</text>
</comment>
<reference evidence="3" key="1">
    <citation type="journal article" date="2019" name="Int. J. Syst. Evol. Microbiol.">
        <title>The Global Catalogue of Microorganisms (GCM) 10K type strain sequencing project: providing services to taxonomists for standard genome sequencing and annotation.</title>
        <authorList>
            <consortium name="The Broad Institute Genomics Platform"/>
            <consortium name="The Broad Institute Genome Sequencing Center for Infectious Disease"/>
            <person name="Wu L."/>
            <person name="Ma J."/>
        </authorList>
    </citation>
    <scope>NUCLEOTIDE SEQUENCE [LARGE SCALE GENOMIC DNA]</scope>
    <source>
        <strain evidence="3">CCUG 53270</strain>
    </source>
</reference>
<dbReference type="Proteomes" id="UP001597180">
    <property type="component" value="Unassembled WGS sequence"/>
</dbReference>
<gene>
    <name evidence="2" type="ORF">ACFQ4B_11085</name>
</gene>
<proteinExistence type="predicted"/>
<dbReference type="EMBL" id="JBHTLU010000013">
    <property type="protein sequence ID" value="MFD1220667.1"/>
    <property type="molecule type" value="Genomic_DNA"/>
</dbReference>
<evidence type="ECO:0000313" key="3">
    <source>
        <dbReference type="Proteomes" id="UP001597180"/>
    </source>
</evidence>
<keyword evidence="3" id="KW-1185">Reference proteome</keyword>
<name>A0ABW3UK61_9BACL</name>
<organism evidence="2 3">
    <name type="scientific">Paenibacillus vulneris</name>
    <dbReference type="NCBI Taxonomy" id="1133364"/>
    <lineage>
        <taxon>Bacteria</taxon>
        <taxon>Bacillati</taxon>
        <taxon>Bacillota</taxon>
        <taxon>Bacilli</taxon>
        <taxon>Bacillales</taxon>
        <taxon>Paenibacillaceae</taxon>
        <taxon>Paenibacillus</taxon>
    </lineage>
</organism>
<evidence type="ECO:0000256" key="1">
    <source>
        <dbReference type="SAM" id="SignalP"/>
    </source>
</evidence>
<dbReference type="RefSeq" id="WP_345587249.1">
    <property type="nucleotide sequence ID" value="NZ_BAABJG010000006.1"/>
</dbReference>
<sequence length="60" mass="6746">MKKGLAQMTLGFALLFASGAGIVHAEEQGIHHEQRKISYNGSSYTLDLIRIDLKEIPQYR</sequence>
<feature type="chain" id="PRO_5046912145" evidence="1">
    <location>
        <begin position="26"/>
        <end position="60"/>
    </location>
</feature>